<dbReference type="PRINTS" id="PR00151">
    <property type="entry name" value="PORPHBDMNASE"/>
</dbReference>
<feature type="domain" description="Porphobilinogen deaminase C-terminal" evidence="9">
    <location>
        <begin position="231"/>
        <end position="290"/>
    </location>
</feature>
<dbReference type="Pfam" id="PF01379">
    <property type="entry name" value="Porphobil_deam"/>
    <property type="match status" value="1"/>
</dbReference>
<sequence length="366" mass="40652">MDEKKVFKVGSRKSQLALTQTKYVINKLKNVYPDKEFEVVTMMTTGDKILDKPLPKIGEKSLFTRELEEALEINNVDFVVHSLKDLPTCLPSGLTIGAILQREDPRDVLILKKNSNYKNLEKLPEFSVIGTSSLRRCAQLNKKYPNLKVESIRGNLNTRLKKLDEDDKYSGIILAAAGVKRMNLSDRISQIFEPDKFLYAVGQGALAVECNSNNTTILELLESLNHCETILTVVAERSFLKTLGGGCSAPVAVNSTVDNDIFYLTGAVWSLNGEKYIQKTKSKKIKFNTPKKKVPHMTPRPYAGITAMNISVEDLNAAEELGTEVAEEIMKEGALEIISEAKCMNETHISGGKSNIEVSLHVSNEI</sequence>
<reference evidence="10 11" key="1">
    <citation type="submission" date="2023-09" db="EMBL/GenBank/DDBJ databases">
        <title>Genomes of two closely related lineages of the louse Polyplax serrata with different host specificities.</title>
        <authorList>
            <person name="Martinu J."/>
            <person name="Tarabai H."/>
            <person name="Stefka J."/>
            <person name="Hypsa V."/>
        </authorList>
    </citation>
    <scope>NUCLEOTIDE SEQUENCE [LARGE SCALE GENOMIC DNA]</scope>
    <source>
        <strain evidence="10">98ZLc_SE</strain>
    </source>
</reference>
<dbReference type="Gene3D" id="3.30.160.40">
    <property type="entry name" value="Porphobilinogen deaminase, C-terminal domain"/>
    <property type="match status" value="1"/>
</dbReference>
<keyword evidence="5" id="KW-0808">Transferase</keyword>
<evidence type="ECO:0000256" key="2">
    <source>
        <dbReference type="ARBA" id="ARBA00004735"/>
    </source>
</evidence>
<organism evidence="10 11">
    <name type="scientific">Polyplax serrata</name>
    <name type="common">Common mouse louse</name>
    <dbReference type="NCBI Taxonomy" id="468196"/>
    <lineage>
        <taxon>Eukaryota</taxon>
        <taxon>Metazoa</taxon>
        <taxon>Ecdysozoa</taxon>
        <taxon>Arthropoda</taxon>
        <taxon>Hexapoda</taxon>
        <taxon>Insecta</taxon>
        <taxon>Pterygota</taxon>
        <taxon>Neoptera</taxon>
        <taxon>Paraneoptera</taxon>
        <taxon>Psocodea</taxon>
        <taxon>Troctomorpha</taxon>
        <taxon>Phthiraptera</taxon>
        <taxon>Anoplura</taxon>
        <taxon>Polyplacidae</taxon>
        <taxon>Polyplax</taxon>
    </lineage>
</organism>
<dbReference type="PIRSF" id="PIRSF001438">
    <property type="entry name" value="4pyrrol_synth_OHMeBilane_synth"/>
    <property type="match status" value="1"/>
</dbReference>
<name>A0ABR1AG98_POLSC</name>
<comment type="caution">
    <text evidence="10">The sequence shown here is derived from an EMBL/GenBank/DDBJ whole genome shotgun (WGS) entry which is preliminary data.</text>
</comment>
<keyword evidence="11" id="KW-1185">Reference proteome</keyword>
<dbReference type="InterPro" id="IPR022418">
    <property type="entry name" value="Porphobilinogen_deaminase_C"/>
</dbReference>
<dbReference type="SUPFAM" id="SSF54782">
    <property type="entry name" value="Porphobilinogen deaminase (hydroxymethylbilane synthase), C-terminal domain"/>
    <property type="match status" value="1"/>
</dbReference>
<evidence type="ECO:0000256" key="7">
    <source>
        <dbReference type="ARBA" id="ARBA00033064"/>
    </source>
</evidence>
<evidence type="ECO:0000256" key="6">
    <source>
        <dbReference type="ARBA" id="ARBA00023244"/>
    </source>
</evidence>
<comment type="pathway">
    <text evidence="2">Porphyrin-containing compound metabolism; protoporphyrin-IX biosynthesis; coproporphyrinogen-III from 5-aminolevulinate: step 2/4.</text>
</comment>
<evidence type="ECO:0000259" key="8">
    <source>
        <dbReference type="Pfam" id="PF01379"/>
    </source>
</evidence>
<dbReference type="InterPro" id="IPR022417">
    <property type="entry name" value="Porphobilin_deaminase_N"/>
</dbReference>
<dbReference type="HAMAP" id="MF_00260">
    <property type="entry name" value="Porphobil_deam"/>
    <property type="match status" value="1"/>
</dbReference>
<dbReference type="NCBIfam" id="TIGR00212">
    <property type="entry name" value="hemC"/>
    <property type="match status" value="1"/>
</dbReference>
<dbReference type="InterPro" id="IPR000860">
    <property type="entry name" value="HemC"/>
</dbReference>
<dbReference type="InterPro" id="IPR036803">
    <property type="entry name" value="Porphobilinogen_deaminase_C_sf"/>
</dbReference>
<evidence type="ECO:0000256" key="3">
    <source>
        <dbReference type="ARBA" id="ARBA00005638"/>
    </source>
</evidence>
<comment type="similarity">
    <text evidence="3">Belongs to the HMBS family.</text>
</comment>
<dbReference type="EMBL" id="JAWJWF010000049">
    <property type="protein sequence ID" value="KAK6618987.1"/>
    <property type="molecule type" value="Genomic_DNA"/>
</dbReference>
<dbReference type="InterPro" id="IPR022419">
    <property type="entry name" value="Porphobilin_deaminase_cofac_BS"/>
</dbReference>
<dbReference type="Pfam" id="PF03900">
    <property type="entry name" value="Porphobil_deamC"/>
    <property type="match status" value="1"/>
</dbReference>
<dbReference type="Gene3D" id="3.40.190.10">
    <property type="entry name" value="Periplasmic binding protein-like II"/>
    <property type="match status" value="2"/>
</dbReference>
<gene>
    <name evidence="10" type="ORF">RUM44_003368</name>
</gene>
<evidence type="ECO:0000256" key="1">
    <source>
        <dbReference type="ARBA" id="ARBA00001916"/>
    </source>
</evidence>
<evidence type="ECO:0000259" key="9">
    <source>
        <dbReference type="Pfam" id="PF03900"/>
    </source>
</evidence>
<dbReference type="SUPFAM" id="SSF53850">
    <property type="entry name" value="Periplasmic binding protein-like II"/>
    <property type="match status" value="1"/>
</dbReference>
<feature type="domain" description="Porphobilinogen deaminase N-terminal" evidence="8">
    <location>
        <begin position="8"/>
        <end position="218"/>
    </location>
</feature>
<evidence type="ECO:0000313" key="11">
    <source>
        <dbReference type="Proteomes" id="UP001359485"/>
    </source>
</evidence>
<dbReference type="CDD" id="cd13645">
    <property type="entry name" value="PBP2_HuPBGD_like"/>
    <property type="match status" value="1"/>
</dbReference>
<comment type="cofactor">
    <cofactor evidence="1">
        <name>dipyrromethane</name>
        <dbReference type="ChEBI" id="CHEBI:60342"/>
    </cofactor>
</comment>
<dbReference type="PANTHER" id="PTHR11557:SF0">
    <property type="entry name" value="PORPHOBILINOGEN DEAMINASE"/>
    <property type="match status" value="1"/>
</dbReference>
<dbReference type="PROSITE" id="PS00533">
    <property type="entry name" value="PORPHOBILINOGEN_DEAM"/>
    <property type="match status" value="1"/>
</dbReference>
<evidence type="ECO:0000256" key="5">
    <source>
        <dbReference type="ARBA" id="ARBA00022679"/>
    </source>
</evidence>
<protein>
    <recommendedName>
        <fullName evidence="4">hydroxymethylbilane synthase</fullName>
        <ecNumber evidence="4">2.5.1.61</ecNumber>
    </recommendedName>
    <alternativeName>
        <fullName evidence="7">Hydroxymethylbilane synthase</fullName>
    </alternativeName>
</protein>
<evidence type="ECO:0000313" key="10">
    <source>
        <dbReference type="EMBL" id="KAK6618987.1"/>
    </source>
</evidence>
<dbReference type="Proteomes" id="UP001359485">
    <property type="component" value="Unassembled WGS sequence"/>
</dbReference>
<dbReference type="EC" id="2.5.1.61" evidence="4"/>
<accession>A0ABR1AG98</accession>
<proteinExistence type="inferred from homology"/>
<evidence type="ECO:0000256" key="4">
    <source>
        <dbReference type="ARBA" id="ARBA00012655"/>
    </source>
</evidence>
<dbReference type="PANTHER" id="PTHR11557">
    <property type="entry name" value="PORPHOBILINOGEN DEAMINASE"/>
    <property type="match status" value="1"/>
</dbReference>
<keyword evidence="6" id="KW-0627">Porphyrin biosynthesis</keyword>